<dbReference type="PROSITE" id="PS00164">
    <property type="entry name" value="ENOLASE"/>
    <property type="match status" value="1"/>
</dbReference>
<dbReference type="Pfam" id="PF03952">
    <property type="entry name" value="Enolase_N"/>
    <property type="match status" value="1"/>
</dbReference>
<comment type="subcellular location">
    <subcellularLocation>
        <location evidence="12">Cytoplasm</location>
    </subcellularLocation>
    <subcellularLocation>
        <location evidence="12">Secreted</location>
    </subcellularLocation>
    <subcellularLocation>
        <location evidence="12">Cell surface</location>
    </subcellularLocation>
    <text evidence="12">Fractions of enolase are present in both the cytoplasm and on the cell surface.</text>
</comment>
<dbReference type="InterPro" id="IPR020810">
    <property type="entry name" value="Enolase_C"/>
</dbReference>
<keyword evidence="9 12" id="KW-0324">Glycolysis</keyword>
<protein>
    <recommendedName>
        <fullName evidence="4 12">Enolase</fullName>
        <ecNumber evidence="3 12">4.2.1.11</ecNumber>
    </recommendedName>
    <alternativeName>
        <fullName evidence="12">2-phospho-D-glycerate hydro-lyase</fullName>
    </alternativeName>
    <alternativeName>
        <fullName evidence="12">2-phosphoglycerate dehydratase</fullName>
    </alternativeName>
</protein>
<dbReference type="PIRSF" id="PIRSF001400">
    <property type="entry name" value="Enolase"/>
    <property type="match status" value="1"/>
</dbReference>
<feature type="binding site" evidence="14">
    <location>
        <position position="312"/>
    </location>
    <ligand>
        <name>substrate</name>
    </ligand>
</feature>
<dbReference type="KEGG" id="schy:GVO57_09615"/>
<feature type="binding site" evidence="14">
    <location>
        <begin position="364"/>
        <end position="367"/>
    </location>
    <ligand>
        <name>substrate</name>
    </ligand>
</feature>
<dbReference type="AlphaFoldDB" id="A0A7Z2NX84"/>
<evidence type="ECO:0000256" key="8">
    <source>
        <dbReference type="ARBA" id="ARBA00022842"/>
    </source>
</evidence>
<dbReference type="SUPFAM" id="SSF51604">
    <property type="entry name" value="Enolase C-terminal domain-like"/>
    <property type="match status" value="1"/>
</dbReference>
<feature type="binding site" evidence="12">
    <location>
        <position position="367"/>
    </location>
    <ligand>
        <name>(2R)-2-phosphoglycerate</name>
        <dbReference type="ChEBI" id="CHEBI:58289"/>
    </ligand>
</feature>
<evidence type="ECO:0000256" key="6">
    <source>
        <dbReference type="ARBA" id="ARBA00022525"/>
    </source>
</evidence>
<dbReference type="SFLD" id="SFLDG00178">
    <property type="entry name" value="enolase"/>
    <property type="match status" value="1"/>
</dbReference>
<feature type="binding site" evidence="14">
    <location>
        <position position="155"/>
    </location>
    <ligand>
        <name>substrate</name>
    </ligand>
</feature>
<evidence type="ECO:0000256" key="9">
    <source>
        <dbReference type="ARBA" id="ARBA00023152"/>
    </source>
</evidence>
<dbReference type="EC" id="4.2.1.11" evidence="3 12"/>
<evidence type="ECO:0000256" key="14">
    <source>
        <dbReference type="PIRSR" id="PIRSR001400-2"/>
    </source>
</evidence>
<feature type="binding site" evidence="12">
    <location>
        <position position="366"/>
    </location>
    <ligand>
        <name>(2R)-2-phosphoglycerate</name>
        <dbReference type="ChEBI" id="CHEBI:58289"/>
    </ligand>
</feature>
<evidence type="ECO:0000256" key="13">
    <source>
        <dbReference type="PIRSR" id="PIRSR001400-1"/>
    </source>
</evidence>
<feature type="domain" description="Enolase N-terminal" evidence="17">
    <location>
        <begin position="4"/>
        <end position="134"/>
    </location>
</feature>
<feature type="binding site" evidence="14">
    <location>
        <position position="285"/>
    </location>
    <ligand>
        <name>substrate</name>
    </ligand>
</feature>
<feature type="binding site" evidence="12 15">
    <location>
        <position position="312"/>
    </location>
    <ligand>
        <name>Mg(2+)</name>
        <dbReference type="ChEBI" id="CHEBI:18420"/>
    </ligand>
</feature>
<evidence type="ECO:0000256" key="5">
    <source>
        <dbReference type="ARBA" id="ARBA00022490"/>
    </source>
</evidence>
<evidence type="ECO:0000256" key="4">
    <source>
        <dbReference type="ARBA" id="ARBA00017068"/>
    </source>
</evidence>
<accession>A0A7Z2NX84</accession>
<dbReference type="Gene3D" id="3.30.390.10">
    <property type="entry name" value="Enolase-like, N-terminal domain"/>
    <property type="match status" value="1"/>
</dbReference>
<dbReference type="InterPro" id="IPR020809">
    <property type="entry name" value="Enolase_CS"/>
</dbReference>
<keyword evidence="18" id="KW-0670">Pyruvate</keyword>
<feature type="binding site" evidence="12">
    <location>
        <position position="163"/>
    </location>
    <ligand>
        <name>(2R)-2-phosphoglycerate</name>
        <dbReference type="ChEBI" id="CHEBI:58289"/>
    </ligand>
</feature>
<dbReference type="InterPro" id="IPR029017">
    <property type="entry name" value="Enolase-like_N"/>
</dbReference>
<evidence type="ECO:0000259" key="16">
    <source>
        <dbReference type="SMART" id="SM01192"/>
    </source>
</evidence>
<evidence type="ECO:0000256" key="3">
    <source>
        <dbReference type="ARBA" id="ARBA00012058"/>
    </source>
</evidence>
<feature type="binding site" evidence="14">
    <location>
        <position position="164"/>
    </location>
    <ligand>
        <name>substrate</name>
    </ligand>
</feature>
<evidence type="ECO:0000256" key="7">
    <source>
        <dbReference type="ARBA" id="ARBA00022723"/>
    </source>
</evidence>
<dbReference type="SFLD" id="SFLDF00002">
    <property type="entry name" value="enolase"/>
    <property type="match status" value="1"/>
</dbReference>
<dbReference type="NCBIfam" id="TIGR01060">
    <property type="entry name" value="eno"/>
    <property type="match status" value="1"/>
</dbReference>
<dbReference type="CDD" id="cd03313">
    <property type="entry name" value="enolase"/>
    <property type="match status" value="1"/>
</dbReference>
<feature type="binding site" evidence="14">
    <location>
        <position position="388"/>
    </location>
    <ligand>
        <name>substrate</name>
    </ligand>
</feature>
<dbReference type="GO" id="GO:0000015">
    <property type="term" value="C:phosphopyruvate hydratase complex"/>
    <property type="evidence" value="ECO:0007669"/>
    <property type="project" value="InterPro"/>
</dbReference>
<evidence type="ECO:0000256" key="2">
    <source>
        <dbReference type="ARBA" id="ARBA00009604"/>
    </source>
</evidence>
<comment type="function">
    <text evidence="11 12">Catalyzes the reversible conversion of 2-phosphoglycerate (2-PG) into phosphoenolpyruvate (PEP). It is essential for the degradation of carbohydrates via glycolysis.</text>
</comment>
<feature type="domain" description="Enolase C-terminal TIM barrel" evidence="16">
    <location>
        <begin position="139"/>
        <end position="425"/>
    </location>
</feature>
<dbReference type="GO" id="GO:0004634">
    <property type="term" value="F:phosphopyruvate hydratase activity"/>
    <property type="evidence" value="ECO:0007669"/>
    <property type="project" value="UniProtKB-UniRule"/>
</dbReference>
<feature type="binding site" evidence="12 15">
    <location>
        <position position="285"/>
    </location>
    <ligand>
        <name>Mg(2+)</name>
        <dbReference type="ChEBI" id="CHEBI:18420"/>
    </ligand>
</feature>
<dbReference type="GO" id="GO:0009986">
    <property type="term" value="C:cell surface"/>
    <property type="evidence" value="ECO:0007669"/>
    <property type="project" value="UniProtKB-SubCell"/>
</dbReference>
<dbReference type="Proteomes" id="UP000464468">
    <property type="component" value="Chromosome"/>
</dbReference>
<name>A0A7Z2NX84_9SPHN</name>
<dbReference type="RefSeq" id="WP_160592960.1">
    <property type="nucleotide sequence ID" value="NZ_CP047895.1"/>
</dbReference>
<keyword evidence="6 12" id="KW-0964">Secreted</keyword>
<dbReference type="InterPro" id="IPR000941">
    <property type="entry name" value="Enolase"/>
</dbReference>
<evidence type="ECO:0000313" key="19">
    <source>
        <dbReference type="Proteomes" id="UP000464468"/>
    </source>
</evidence>
<dbReference type="Gene3D" id="3.20.20.120">
    <property type="entry name" value="Enolase-like C-terminal domain"/>
    <property type="match status" value="1"/>
</dbReference>
<proteinExistence type="inferred from homology"/>
<dbReference type="SFLD" id="SFLDS00001">
    <property type="entry name" value="Enolase"/>
    <property type="match status" value="1"/>
</dbReference>
<evidence type="ECO:0000256" key="1">
    <source>
        <dbReference type="ARBA" id="ARBA00005031"/>
    </source>
</evidence>
<feature type="active site" description="Proton acceptor" evidence="12 13">
    <location>
        <position position="337"/>
    </location>
</feature>
<evidence type="ECO:0000256" key="11">
    <source>
        <dbReference type="ARBA" id="ARBA00045763"/>
    </source>
</evidence>
<dbReference type="PANTHER" id="PTHR11902:SF1">
    <property type="entry name" value="ENOLASE"/>
    <property type="match status" value="1"/>
</dbReference>
<keyword evidence="10 12" id="KW-0456">Lyase</keyword>
<dbReference type="PRINTS" id="PR00148">
    <property type="entry name" value="ENOLASE"/>
</dbReference>
<keyword evidence="7 12" id="KW-0479">Metal-binding</keyword>
<dbReference type="EMBL" id="CP047895">
    <property type="protein sequence ID" value="QHL91030.1"/>
    <property type="molecule type" value="Genomic_DNA"/>
</dbReference>
<dbReference type="HAMAP" id="MF_00318">
    <property type="entry name" value="Enolase"/>
    <property type="match status" value="1"/>
</dbReference>
<dbReference type="Pfam" id="PF00113">
    <property type="entry name" value="Enolase_C"/>
    <property type="match status" value="1"/>
</dbReference>
<comment type="cofactor">
    <cofactor evidence="12">
        <name>Mg(2+)</name>
        <dbReference type="ChEBI" id="CHEBI:18420"/>
    </cofactor>
    <text evidence="12">Binds a second Mg(2+) ion via substrate during catalysis.</text>
</comment>
<sequence>MTAIIDIHGRQIIDSRGNPTVEVDVTLEDGSFGRAAVPSGASTGAFEAVEKRDGNKARWLGKGVKQAVAAVNGEIAEAVIGRDAEDQTEIDAEMIALDGTENKGRLGANAILGVSLAVARAAAEACGLPLYRYVGGVSANMLPVPMMNIINGGAHADNPIDFQEFMIMPVGADSLSEAVRWGAEIFHTLKKALHDKGLATAVGDEGGFAPNLASPADALDFIMRSIETAGYRPGEDVVLALDCAATEFFRDGRYALDGEGRSLSPAEMADYLADLCARYPIRSIEDGMAEEDYDGWKILTDRLGGKVQLVGDDLFVTNPRRLADGIDRGLANSLLVKVNQIGTLTETLEAVSTAQRAGYTAVMSHRSGETEDATIADLAVATNCGQIKTGSLARSDRLAKYNQLIRIEEQLGSQARYAGAAIFRNKAG</sequence>
<dbReference type="SMART" id="SM01193">
    <property type="entry name" value="Enolase_N"/>
    <property type="match status" value="1"/>
</dbReference>
<comment type="cofactor">
    <cofactor evidence="15">
        <name>Mg(2+)</name>
        <dbReference type="ChEBI" id="CHEBI:18420"/>
    </cofactor>
    <text evidence="15">Mg(2+) is required for catalysis and for stabilizing the dimer.</text>
</comment>
<dbReference type="FunFam" id="3.20.20.120:FF:000001">
    <property type="entry name" value="Enolase"/>
    <property type="match status" value="1"/>
</dbReference>
<dbReference type="SMART" id="SM01192">
    <property type="entry name" value="Enolase_C"/>
    <property type="match status" value="1"/>
</dbReference>
<dbReference type="GO" id="GO:0006096">
    <property type="term" value="P:glycolytic process"/>
    <property type="evidence" value="ECO:0007669"/>
    <property type="project" value="UniProtKB-UniRule"/>
</dbReference>
<dbReference type="PANTHER" id="PTHR11902">
    <property type="entry name" value="ENOLASE"/>
    <property type="match status" value="1"/>
</dbReference>
<dbReference type="InterPro" id="IPR020811">
    <property type="entry name" value="Enolase_N"/>
</dbReference>
<gene>
    <name evidence="12" type="primary">eno</name>
    <name evidence="18" type="ORF">GVO57_09615</name>
</gene>
<feature type="active site" description="Proton donor" evidence="12 13">
    <location>
        <position position="205"/>
    </location>
</feature>
<keyword evidence="8 12" id="KW-0460">Magnesium</keyword>
<evidence type="ECO:0000256" key="15">
    <source>
        <dbReference type="PIRSR" id="PIRSR001400-3"/>
    </source>
</evidence>
<feature type="binding site" evidence="12">
    <location>
        <position position="337"/>
    </location>
    <ligand>
        <name>(2R)-2-phosphoglycerate</name>
        <dbReference type="ChEBI" id="CHEBI:58289"/>
    </ligand>
</feature>
<dbReference type="GO" id="GO:0000287">
    <property type="term" value="F:magnesium ion binding"/>
    <property type="evidence" value="ECO:0007669"/>
    <property type="project" value="UniProtKB-UniRule"/>
</dbReference>
<keyword evidence="5 12" id="KW-0963">Cytoplasm</keyword>
<feature type="binding site" evidence="12">
    <location>
        <position position="388"/>
    </location>
    <ligand>
        <name>(2R)-2-phosphoglycerate</name>
        <dbReference type="ChEBI" id="CHEBI:58289"/>
    </ligand>
</feature>
<reference evidence="18 19" key="1">
    <citation type="submission" date="2020-01" db="EMBL/GenBank/DDBJ databases">
        <title>Sphingomonas sp. C33 whole genome sequece.</title>
        <authorList>
            <person name="Park C."/>
        </authorList>
    </citation>
    <scope>NUCLEOTIDE SEQUENCE [LARGE SCALE GENOMIC DNA]</scope>
    <source>
        <strain evidence="18 19">C33</strain>
    </source>
</reference>
<comment type="pathway">
    <text evidence="1 12">Carbohydrate degradation; glycolysis; pyruvate from D-glyceraldehyde 3-phosphate: step 4/5.</text>
</comment>
<comment type="similarity">
    <text evidence="2 12">Belongs to the enolase family.</text>
</comment>
<keyword evidence="19" id="KW-1185">Reference proteome</keyword>
<evidence type="ECO:0000256" key="12">
    <source>
        <dbReference type="HAMAP-Rule" id="MF_00318"/>
    </source>
</evidence>
<evidence type="ECO:0000259" key="17">
    <source>
        <dbReference type="SMART" id="SM01193"/>
    </source>
</evidence>
<dbReference type="UniPathway" id="UPA00109">
    <property type="reaction ID" value="UER00187"/>
</dbReference>
<dbReference type="FunFam" id="3.30.390.10:FF:000001">
    <property type="entry name" value="Enolase"/>
    <property type="match status" value="1"/>
</dbReference>
<dbReference type="InterPro" id="IPR036849">
    <property type="entry name" value="Enolase-like_C_sf"/>
</dbReference>
<evidence type="ECO:0000313" key="18">
    <source>
        <dbReference type="EMBL" id="QHL91030.1"/>
    </source>
</evidence>
<feature type="binding site" evidence="12 15">
    <location>
        <position position="242"/>
    </location>
    <ligand>
        <name>Mg(2+)</name>
        <dbReference type="ChEBI" id="CHEBI:18420"/>
    </ligand>
</feature>
<evidence type="ECO:0000256" key="10">
    <source>
        <dbReference type="ARBA" id="ARBA00023239"/>
    </source>
</evidence>
<dbReference type="SUPFAM" id="SSF54826">
    <property type="entry name" value="Enolase N-terminal domain-like"/>
    <property type="match status" value="1"/>
</dbReference>
<dbReference type="GO" id="GO:0005576">
    <property type="term" value="C:extracellular region"/>
    <property type="evidence" value="ECO:0007669"/>
    <property type="project" value="UniProtKB-SubCell"/>
</dbReference>
<organism evidence="18 19">
    <name type="scientific">Sphingomonas changnyeongensis</name>
    <dbReference type="NCBI Taxonomy" id="2698679"/>
    <lineage>
        <taxon>Bacteria</taxon>
        <taxon>Pseudomonadati</taxon>
        <taxon>Pseudomonadota</taxon>
        <taxon>Alphaproteobacteria</taxon>
        <taxon>Sphingomonadales</taxon>
        <taxon>Sphingomonadaceae</taxon>
        <taxon>Sphingomonas</taxon>
    </lineage>
</organism>
<comment type="catalytic activity">
    <reaction evidence="12">
        <text>(2R)-2-phosphoglycerate = phosphoenolpyruvate + H2O</text>
        <dbReference type="Rhea" id="RHEA:10164"/>
        <dbReference type="ChEBI" id="CHEBI:15377"/>
        <dbReference type="ChEBI" id="CHEBI:58289"/>
        <dbReference type="ChEBI" id="CHEBI:58702"/>
        <dbReference type="EC" id="4.2.1.11"/>
    </reaction>
</comment>